<dbReference type="InterPro" id="IPR012334">
    <property type="entry name" value="Pectin_lyas_fold"/>
</dbReference>
<gene>
    <name evidence="1" type="ORF">LCGC14_0583740</name>
</gene>
<dbReference type="Gene3D" id="2.160.20.10">
    <property type="entry name" value="Single-stranded right-handed beta-helix, Pectin lyase-like"/>
    <property type="match status" value="1"/>
</dbReference>
<dbReference type="InterPro" id="IPR011050">
    <property type="entry name" value="Pectin_lyase_fold/virulence"/>
</dbReference>
<accession>A0A0F9UNV7</accession>
<evidence type="ECO:0008006" key="2">
    <source>
        <dbReference type="Google" id="ProtNLM"/>
    </source>
</evidence>
<proteinExistence type="predicted"/>
<reference evidence="1" key="1">
    <citation type="journal article" date="2015" name="Nature">
        <title>Complex archaea that bridge the gap between prokaryotes and eukaryotes.</title>
        <authorList>
            <person name="Spang A."/>
            <person name="Saw J.H."/>
            <person name="Jorgensen S.L."/>
            <person name="Zaremba-Niedzwiedzka K."/>
            <person name="Martijn J."/>
            <person name="Lind A.E."/>
            <person name="van Eijk R."/>
            <person name="Schleper C."/>
            <person name="Guy L."/>
            <person name="Ettema T.J."/>
        </authorList>
    </citation>
    <scope>NUCLEOTIDE SEQUENCE</scope>
</reference>
<name>A0A0F9UNV7_9ZZZZ</name>
<dbReference type="AlphaFoldDB" id="A0A0F9UNV7"/>
<dbReference type="SUPFAM" id="SSF51126">
    <property type="entry name" value="Pectin lyase-like"/>
    <property type="match status" value="1"/>
</dbReference>
<sequence length="275" mass="27189">MLTIGKTARVDPAIITSTAALQVALGGSESVIRLGEGIFNMDAVLTLPPGKTLEGVDPTKTTLNWNVAAAGSAIVSVSGGGGGIMNQTRIRGIGFTNTGGGALASVDTVESFTTFEDLLSEVLPILARGSWNKVTNCAVTGAGGGITLAGVQSIVEKCRLLSAVVGILIDADACIASENIIVGDGATTFGIRVAVTRDFIQVLGNNISAVGGTPGHGIGIDSVAGQNLVATNICHGAFGGSGILFASGTPGTTHAISNMTAGGLVLNGATGLGNT</sequence>
<comment type="caution">
    <text evidence="1">The sequence shown here is derived from an EMBL/GenBank/DDBJ whole genome shotgun (WGS) entry which is preliminary data.</text>
</comment>
<organism evidence="1">
    <name type="scientific">marine sediment metagenome</name>
    <dbReference type="NCBI Taxonomy" id="412755"/>
    <lineage>
        <taxon>unclassified sequences</taxon>
        <taxon>metagenomes</taxon>
        <taxon>ecological metagenomes</taxon>
    </lineage>
</organism>
<dbReference type="EMBL" id="LAZR01000891">
    <property type="protein sequence ID" value="KKN55283.1"/>
    <property type="molecule type" value="Genomic_DNA"/>
</dbReference>
<evidence type="ECO:0000313" key="1">
    <source>
        <dbReference type="EMBL" id="KKN55283.1"/>
    </source>
</evidence>
<protein>
    <recommendedName>
        <fullName evidence="2">Right handed beta helix domain-containing protein</fullName>
    </recommendedName>
</protein>